<proteinExistence type="predicted"/>
<dbReference type="AlphaFoldDB" id="A0A7C9A1V1"/>
<reference evidence="1" key="2">
    <citation type="submission" date="2020-07" db="EMBL/GenBank/DDBJ databases">
        <authorList>
            <person name="Vera ALvarez R."/>
            <person name="Arias-Moreno D.M."/>
            <person name="Jimenez-Jacinto V."/>
            <person name="Jimenez-Bremont J.F."/>
            <person name="Swaminathan K."/>
            <person name="Moose S.P."/>
            <person name="Guerrero-Gonzalez M.L."/>
            <person name="Marino-Ramirez L."/>
            <person name="Landsman D."/>
            <person name="Rodriguez-Kessler M."/>
            <person name="Delgado-Sanchez P."/>
        </authorList>
    </citation>
    <scope>NUCLEOTIDE SEQUENCE</scope>
    <source>
        <tissue evidence="1">Cladode</tissue>
    </source>
</reference>
<evidence type="ECO:0000313" key="1">
    <source>
        <dbReference type="EMBL" id="MBA4657299.1"/>
    </source>
</evidence>
<reference evidence="1" key="1">
    <citation type="journal article" date="2013" name="J. Plant Res.">
        <title>Effect of fungi and light on seed germination of three Opuntia species from semiarid lands of central Mexico.</title>
        <authorList>
            <person name="Delgado-Sanchez P."/>
            <person name="Jimenez-Bremont J.F."/>
            <person name="Guerrero-Gonzalez Mde L."/>
            <person name="Flores J."/>
        </authorList>
    </citation>
    <scope>NUCLEOTIDE SEQUENCE</scope>
    <source>
        <tissue evidence="1">Cladode</tissue>
    </source>
</reference>
<sequence length="182" mass="20507">MSKRLMDFRFGNFVTLVQARLKNLNLANFLKVAALSSEILLSRKSRCSKFVSTWREFKTRSVTGKPPKSNVDRFLSSERSLIPPAVTPVRERCSFSRCEMERRCLIPASVTFLHLERSSSFKLVIPASGQSAELLILWHSATLSERKYGNAPKYAIHSASTEFSPLRSTSSMLNLKTSSKEG</sequence>
<accession>A0A7C9A1V1</accession>
<protein>
    <submittedName>
        <fullName evidence="1">Uncharacterized protein</fullName>
    </submittedName>
</protein>
<organism evidence="1">
    <name type="scientific">Opuntia streptacantha</name>
    <name type="common">Prickly pear cactus</name>
    <name type="synonym">Opuntia cardona</name>
    <dbReference type="NCBI Taxonomy" id="393608"/>
    <lineage>
        <taxon>Eukaryota</taxon>
        <taxon>Viridiplantae</taxon>
        <taxon>Streptophyta</taxon>
        <taxon>Embryophyta</taxon>
        <taxon>Tracheophyta</taxon>
        <taxon>Spermatophyta</taxon>
        <taxon>Magnoliopsida</taxon>
        <taxon>eudicotyledons</taxon>
        <taxon>Gunneridae</taxon>
        <taxon>Pentapetalae</taxon>
        <taxon>Caryophyllales</taxon>
        <taxon>Cactineae</taxon>
        <taxon>Cactaceae</taxon>
        <taxon>Opuntioideae</taxon>
        <taxon>Opuntia</taxon>
    </lineage>
</organism>
<dbReference type="EMBL" id="GISG01195783">
    <property type="protein sequence ID" value="MBA4657299.1"/>
    <property type="molecule type" value="Transcribed_RNA"/>
</dbReference>
<name>A0A7C9A1V1_OPUST</name>